<dbReference type="OrthoDB" id="295029at2759"/>
<dbReference type="Proteomes" id="UP000245207">
    <property type="component" value="Unassembled WGS sequence"/>
</dbReference>
<proteinExistence type="predicted"/>
<dbReference type="EMBL" id="PKPP01003252">
    <property type="protein sequence ID" value="PWA70380.1"/>
    <property type="molecule type" value="Genomic_DNA"/>
</dbReference>
<evidence type="ECO:0000313" key="2">
    <source>
        <dbReference type="Proteomes" id="UP000245207"/>
    </source>
</evidence>
<evidence type="ECO:0000313" key="1">
    <source>
        <dbReference type="EMBL" id="PWA70380.1"/>
    </source>
</evidence>
<keyword evidence="2" id="KW-1185">Reference proteome</keyword>
<protein>
    <submittedName>
        <fullName evidence="1">SAPS domain-containing protein</fullName>
    </submittedName>
</protein>
<organism evidence="1 2">
    <name type="scientific">Artemisia annua</name>
    <name type="common">Sweet wormwood</name>
    <dbReference type="NCBI Taxonomy" id="35608"/>
    <lineage>
        <taxon>Eukaryota</taxon>
        <taxon>Viridiplantae</taxon>
        <taxon>Streptophyta</taxon>
        <taxon>Embryophyta</taxon>
        <taxon>Tracheophyta</taxon>
        <taxon>Spermatophyta</taxon>
        <taxon>Magnoliopsida</taxon>
        <taxon>eudicotyledons</taxon>
        <taxon>Gunneridae</taxon>
        <taxon>Pentapetalae</taxon>
        <taxon>asterids</taxon>
        <taxon>campanulids</taxon>
        <taxon>Asterales</taxon>
        <taxon>Asteraceae</taxon>
        <taxon>Asteroideae</taxon>
        <taxon>Anthemideae</taxon>
        <taxon>Artemisiinae</taxon>
        <taxon>Artemisia</taxon>
    </lineage>
</organism>
<name>A0A2U1NA51_ARTAN</name>
<comment type="caution">
    <text evidence="1">The sequence shown here is derived from an EMBL/GenBank/DDBJ whole genome shotgun (WGS) entry which is preliminary data.</text>
</comment>
<sequence length="139" mass="16560">MKKKCKLILTLMLSNRKLMLLLYRLQMMLNAHLKKDTLERYLVLLLRFGHERMCNLYESTGVRGLNVSGDLLMLSNVTFDEQVLPTTHGQLNPPLGKHRLKISLLFQPNQSWDWKRYELRRVLEIFYSLWFGRDAFCSR</sequence>
<dbReference type="AlphaFoldDB" id="A0A2U1NA51"/>
<dbReference type="STRING" id="35608.A0A2U1NA51"/>
<reference evidence="1 2" key="1">
    <citation type="journal article" date="2018" name="Mol. Plant">
        <title>The genome of Artemisia annua provides insight into the evolution of Asteraceae family and artemisinin biosynthesis.</title>
        <authorList>
            <person name="Shen Q."/>
            <person name="Zhang L."/>
            <person name="Liao Z."/>
            <person name="Wang S."/>
            <person name="Yan T."/>
            <person name="Shi P."/>
            <person name="Liu M."/>
            <person name="Fu X."/>
            <person name="Pan Q."/>
            <person name="Wang Y."/>
            <person name="Lv Z."/>
            <person name="Lu X."/>
            <person name="Zhang F."/>
            <person name="Jiang W."/>
            <person name="Ma Y."/>
            <person name="Chen M."/>
            <person name="Hao X."/>
            <person name="Li L."/>
            <person name="Tang Y."/>
            <person name="Lv G."/>
            <person name="Zhou Y."/>
            <person name="Sun X."/>
            <person name="Brodelius P.E."/>
            <person name="Rose J.K.C."/>
            <person name="Tang K."/>
        </authorList>
    </citation>
    <scope>NUCLEOTIDE SEQUENCE [LARGE SCALE GENOMIC DNA]</scope>
    <source>
        <strain evidence="2">cv. Huhao1</strain>
        <tissue evidence="1">Leaf</tissue>
    </source>
</reference>
<gene>
    <name evidence="1" type="ORF">CTI12_AA289330</name>
</gene>
<accession>A0A2U1NA51</accession>